<reference evidence="4" key="1">
    <citation type="journal article" date="2013" name="J. Plant Res.">
        <title>Effect of fungi and light on seed germination of three Opuntia species from semiarid lands of central Mexico.</title>
        <authorList>
            <person name="Delgado-Sanchez P."/>
            <person name="Jimenez-Bremont J.F."/>
            <person name="Guerrero-Gonzalez Mde L."/>
            <person name="Flores J."/>
        </authorList>
    </citation>
    <scope>NUCLEOTIDE SEQUENCE</scope>
    <source>
        <tissue evidence="4">Cladode</tissue>
    </source>
</reference>
<dbReference type="GO" id="GO:0046872">
    <property type="term" value="F:metal ion binding"/>
    <property type="evidence" value="ECO:0007669"/>
    <property type="project" value="UniProtKB-KW"/>
</dbReference>
<dbReference type="EMBL" id="GISG01240073">
    <property type="protein sequence ID" value="MBA4668529.1"/>
    <property type="molecule type" value="Transcribed_RNA"/>
</dbReference>
<dbReference type="InterPro" id="IPR050231">
    <property type="entry name" value="Iron_ascorbate_oxido_reductase"/>
</dbReference>
<evidence type="ECO:0000256" key="1">
    <source>
        <dbReference type="ARBA" id="ARBA00022723"/>
    </source>
</evidence>
<keyword evidence="1" id="KW-0479">Metal-binding</keyword>
<organism evidence="4">
    <name type="scientific">Opuntia streptacantha</name>
    <name type="common">Prickly pear cactus</name>
    <name type="synonym">Opuntia cardona</name>
    <dbReference type="NCBI Taxonomy" id="393608"/>
    <lineage>
        <taxon>Eukaryota</taxon>
        <taxon>Viridiplantae</taxon>
        <taxon>Streptophyta</taxon>
        <taxon>Embryophyta</taxon>
        <taxon>Tracheophyta</taxon>
        <taxon>Spermatophyta</taxon>
        <taxon>Magnoliopsida</taxon>
        <taxon>eudicotyledons</taxon>
        <taxon>Gunneridae</taxon>
        <taxon>Pentapetalae</taxon>
        <taxon>Caryophyllales</taxon>
        <taxon>Cactineae</taxon>
        <taxon>Cactaceae</taxon>
        <taxon>Opuntioideae</taxon>
        <taxon>Opuntia</taxon>
    </lineage>
</organism>
<feature type="domain" description="Non-haem dioxygenase N-terminal" evidence="3">
    <location>
        <begin position="52"/>
        <end position="152"/>
    </location>
</feature>
<evidence type="ECO:0000313" key="4">
    <source>
        <dbReference type="EMBL" id="MBA4668529.1"/>
    </source>
</evidence>
<dbReference type="EC" id="1.14.11.15" evidence="4"/>
<keyword evidence="2" id="KW-0408">Iron</keyword>
<dbReference type="Pfam" id="PF14226">
    <property type="entry name" value="DIOX_N"/>
    <property type="match status" value="1"/>
</dbReference>
<evidence type="ECO:0000259" key="3">
    <source>
        <dbReference type="Pfam" id="PF14226"/>
    </source>
</evidence>
<name>A0A7C9EV11_OPUST</name>
<dbReference type="InterPro" id="IPR027443">
    <property type="entry name" value="IPNS-like_sf"/>
</dbReference>
<protein>
    <submittedName>
        <fullName evidence="4">Gibberellin 3-beta-dioxygenase</fullName>
        <ecNumber evidence="4">1.14.11.15</ecNumber>
    </submittedName>
</protein>
<reference evidence="4" key="2">
    <citation type="submission" date="2020-07" db="EMBL/GenBank/DDBJ databases">
        <authorList>
            <person name="Vera ALvarez R."/>
            <person name="Arias-Moreno D.M."/>
            <person name="Jimenez-Jacinto V."/>
            <person name="Jimenez-Bremont J.F."/>
            <person name="Swaminathan K."/>
            <person name="Moose S.P."/>
            <person name="Guerrero-Gonzalez M.L."/>
            <person name="Marino-Ramirez L."/>
            <person name="Landsman D."/>
            <person name="Rodriguez-Kessler M."/>
            <person name="Delgado-Sanchez P."/>
        </authorList>
    </citation>
    <scope>NUCLEOTIDE SEQUENCE</scope>
    <source>
        <tissue evidence="4">Cladode</tissue>
    </source>
</reference>
<dbReference type="AlphaFoldDB" id="A0A7C9EV11"/>
<accession>A0A7C9EV11</accession>
<evidence type="ECO:0000256" key="2">
    <source>
        <dbReference type="ARBA" id="ARBA00023004"/>
    </source>
</evidence>
<sequence length="173" mass="19435">MPARLRSNPIHPPNKHYLLDFQSLEELPDSFKWAHLDSPNRVLESESESESVPVIDLNDPNAQQLIGLACKSWGVFQVINHGVSKSLLDKIEACGKNLFALPVQQKLKAVRSPDGVTGYGPARISSFFSKRMWSEGFTIVGSPLEHARQLWPNDYTTFWYVSSFSPTNTCNIC</sequence>
<dbReference type="PANTHER" id="PTHR47990">
    <property type="entry name" value="2-OXOGLUTARATE (2OG) AND FE(II)-DEPENDENT OXYGENASE SUPERFAMILY PROTEIN-RELATED"/>
    <property type="match status" value="1"/>
</dbReference>
<dbReference type="InterPro" id="IPR026992">
    <property type="entry name" value="DIOX_N"/>
</dbReference>
<dbReference type="GO" id="GO:0016707">
    <property type="term" value="F:gibberellin 3-beta-dioxygenase activity"/>
    <property type="evidence" value="ECO:0007669"/>
    <property type="project" value="UniProtKB-EC"/>
</dbReference>
<keyword evidence="4" id="KW-0223">Dioxygenase</keyword>
<dbReference type="Gene3D" id="2.60.120.330">
    <property type="entry name" value="B-lactam Antibiotic, Isopenicillin N Synthase, Chain"/>
    <property type="match status" value="1"/>
</dbReference>
<dbReference type="SUPFAM" id="SSF51197">
    <property type="entry name" value="Clavaminate synthase-like"/>
    <property type="match status" value="1"/>
</dbReference>
<proteinExistence type="predicted"/>
<keyword evidence="4" id="KW-0560">Oxidoreductase</keyword>